<evidence type="ECO:0000313" key="3">
    <source>
        <dbReference type="Proteomes" id="UP001595748"/>
    </source>
</evidence>
<name>A0ABV8A135_9DEIO</name>
<organism evidence="2 3">
    <name type="scientific">Deinococcus antarcticus</name>
    <dbReference type="NCBI Taxonomy" id="1298767"/>
    <lineage>
        <taxon>Bacteria</taxon>
        <taxon>Thermotogati</taxon>
        <taxon>Deinococcota</taxon>
        <taxon>Deinococci</taxon>
        <taxon>Deinococcales</taxon>
        <taxon>Deinococcaceae</taxon>
        <taxon>Deinococcus</taxon>
    </lineage>
</organism>
<proteinExistence type="predicted"/>
<dbReference type="Gene3D" id="1.10.10.10">
    <property type="entry name" value="Winged helix-like DNA-binding domain superfamily/Winged helix DNA-binding domain"/>
    <property type="match status" value="1"/>
</dbReference>
<accession>A0ABV8A135</accession>
<gene>
    <name evidence="2" type="ORF">ACFOPQ_00985</name>
</gene>
<evidence type="ECO:0000313" key="2">
    <source>
        <dbReference type="EMBL" id="MFC3859348.1"/>
    </source>
</evidence>
<reference evidence="3" key="1">
    <citation type="journal article" date="2019" name="Int. J. Syst. Evol. Microbiol.">
        <title>The Global Catalogue of Microorganisms (GCM) 10K type strain sequencing project: providing services to taxonomists for standard genome sequencing and annotation.</title>
        <authorList>
            <consortium name="The Broad Institute Genomics Platform"/>
            <consortium name="The Broad Institute Genome Sequencing Center for Infectious Disease"/>
            <person name="Wu L."/>
            <person name="Ma J."/>
        </authorList>
    </citation>
    <scope>NUCLEOTIDE SEQUENCE [LARGE SCALE GENOMIC DNA]</scope>
    <source>
        <strain evidence="3">CCTCC AB 2013263</strain>
    </source>
</reference>
<dbReference type="InterPro" id="IPR001845">
    <property type="entry name" value="HTH_ArsR_DNA-bd_dom"/>
</dbReference>
<dbReference type="Proteomes" id="UP001595748">
    <property type="component" value="Unassembled WGS sequence"/>
</dbReference>
<keyword evidence="3" id="KW-1185">Reference proteome</keyword>
<dbReference type="SUPFAM" id="SSF46785">
    <property type="entry name" value="Winged helix' DNA-binding domain"/>
    <property type="match status" value="1"/>
</dbReference>
<dbReference type="InterPro" id="IPR036390">
    <property type="entry name" value="WH_DNA-bd_sf"/>
</dbReference>
<dbReference type="InterPro" id="IPR036388">
    <property type="entry name" value="WH-like_DNA-bd_sf"/>
</dbReference>
<comment type="caution">
    <text evidence="2">The sequence shown here is derived from an EMBL/GenBank/DDBJ whole genome shotgun (WGS) entry which is preliminary data.</text>
</comment>
<dbReference type="Pfam" id="PF01022">
    <property type="entry name" value="HTH_5"/>
    <property type="match status" value="1"/>
</dbReference>
<dbReference type="RefSeq" id="WP_380075510.1">
    <property type="nucleotide sequence ID" value="NZ_JBHRZF010000009.1"/>
</dbReference>
<dbReference type="EMBL" id="JBHRZF010000009">
    <property type="protein sequence ID" value="MFC3859348.1"/>
    <property type="molecule type" value="Genomic_DNA"/>
</dbReference>
<feature type="domain" description="HTH arsR-type" evidence="1">
    <location>
        <begin position="21"/>
        <end position="65"/>
    </location>
</feature>
<protein>
    <submittedName>
        <fullName evidence="2">Helix-turn-helix transcriptional regulator</fullName>
    </submittedName>
</protein>
<sequence length="220" mass="24390">MTTAPTTSGNCVPLPHAPERTKTKLLELVKRCGPMTAQDIACKLEISIPAARRHLGDLQEQALIEARTERPSGRGRPQHVFALTERGEAAFPKTYSTLCLEVLKQVEVLFGEGAALRVLEARNSDLAQQFTDLMPAHLPLEARLELMATLLCELGFDAVIESDSEALYLVQRNCPNLTVARQYRELCSAELNMYRAVLGTELRRELTIACGHGTCRYRIG</sequence>
<evidence type="ECO:0000259" key="1">
    <source>
        <dbReference type="Pfam" id="PF01022"/>
    </source>
</evidence>